<gene>
    <name evidence="10" type="ORF">DFR34_1316</name>
</gene>
<name>A0A318KCC3_9NEIS</name>
<keyword evidence="4 7" id="KW-1133">Transmembrane helix</keyword>
<dbReference type="OrthoDB" id="9819692at2"/>
<sequence>MIKPRTLWLAAEALRNIQFSRTRIVLTLVGIVISTASVVAILTIGWNAATESVRRFSSLGANLFVVSNLEQGQVALYADMEAEKQALRARFPFVQGAAWVFSLSSRAKGGARQADAVLYAGDAQFRPMVSPQWRQDGPSAGVWVGAGLLAELGLPARPGPDVGLRLEGRYYPVAGVFAELDNIPFVDIDARNAVILPASATRHLFPGPAFARMLIRAPAAQVNESTASALRGYFVQRGFVAAEVNYPAKIIESLKTQQQLFAWLLAGVALISVVVAAVGVMSSTLSDLADRRREIAIRLIVGASVRDIFWMLSVEALALSLLGAAGGVVVGLLCAALAAWLAGWAFAVHGGYVLLAVLCSSGICLGFSLFPVRYLMRPSIVEALRAES</sequence>
<keyword evidence="2" id="KW-1003">Cell membrane</keyword>
<evidence type="ECO:0000256" key="3">
    <source>
        <dbReference type="ARBA" id="ARBA00022692"/>
    </source>
</evidence>
<comment type="similarity">
    <text evidence="6">Belongs to the ABC-4 integral membrane protein family.</text>
</comment>
<evidence type="ECO:0000313" key="10">
    <source>
        <dbReference type="EMBL" id="PXX74530.1"/>
    </source>
</evidence>
<comment type="caution">
    <text evidence="10">The sequence shown here is derived from an EMBL/GenBank/DDBJ whole genome shotgun (WGS) entry which is preliminary data.</text>
</comment>
<dbReference type="AlphaFoldDB" id="A0A318KCC3"/>
<dbReference type="InterPro" id="IPR003838">
    <property type="entry name" value="ABC3_permease_C"/>
</dbReference>
<evidence type="ECO:0000259" key="9">
    <source>
        <dbReference type="Pfam" id="PF12704"/>
    </source>
</evidence>
<dbReference type="InterPro" id="IPR050250">
    <property type="entry name" value="Macrolide_Exporter_MacB"/>
</dbReference>
<organism evidence="10 11">
    <name type="scientific">Rivihabitans pingtungensis</name>
    <dbReference type="NCBI Taxonomy" id="1054498"/>
    <lineage>
        <taxon>Bacteria</taxon>
        <taxon>Pseudomonadati</taxon>
        <taxon>Pseudomonadota</taxon>
        <taxon>Betaproteobacteria</taxon>
        <taxon>Neisseriales</taxon>
        <taxon>Aquaspirillaceae</taxon>
        <taxon>Rivihabitans</taxon>
    </lineage>
</organism>
<dbReference type="PANTHER" id="PTHR30572">
    <property type="entry name" value="MEMBRANE COMPONENT OF TRANSPORTER-RELATED"/>
    <property type="match status" value="1"/>
</dbReference>
<comment type="subcellular location">
    <subcellularLocation>
        <location evidence="1">Cell membrane</location>
        <topology evidence="1">Multi-pass membrane protein</topology>
    </subcellularLocation>
</comment>
<feature type="domain" description="ABC3 transporter permease C-terminal" evidence="8">
    <location>
        <begin position="268"/>
        <end position="379"/>
    </location>
</feature>
<evidence type="ECO:0000256" key="5">
    <source>
        <dbReference type="ARBA" id="ARBA00023136"/>
    </source>
</evidence>
<dbReference type="GO" id="GO:0022857">
    <property type="term" value="F:transmembrane transporter activity"/>
    <property type="evidence" value="ECO:0007669"/>
    <property type="project" value="TreeGrafter"/>
</dbReference>
<feature type="transmembrane region" description="Helical" evidence="7">
    <location>
        <begin position="318"/>
        <end position="340"/>
    </location>
</feature>
<evidence type="ECO:0000256" key="7">
    <source>
        <dbReference type="SAM" id="Phobius"/>
    </source>
</evidence>
<evidence type="ECO:0000259" key="8">
    <source>
        <dbReference type="Pfam" id="PF02687"/>
    </source>
</evidence>
<keyword evidence="5 7" id="KW-0472">Membrane</keyword>
<accession>A0A318KCC3</accession>
<keyword evidence="11" id="KW-1185">Reference proteome</keyword>
<evidence type="ECO:0000256" key="1">
    <source>
        <dbReference type="ARBA" id="ARBA00004651"/>
    </source>
</evidence>
<keyword evidence="3 7" id="KW-0812">Transmembrane</keyword>
<evidence type="ECO:0000256" key="2">
    <source>
        <dbReference type="ARBA" id="ARBA00022475"/>
    </source>
</evidence>
<dbReference type="RefSeq" id="WP_158281857.1">
    <property type="nucleotide sequence ID" value="NZ_CALCOA010000155.1"/>
</dbReference>
<dbReference type="Pfam" id="PF02687">
    <property type="entry name" value="FtsX"/>
    <property type="match status" value="1"/>
</dbReference>
<evidence type="ECO:0000313" key="11">
    <source>
        <dbReference type="Proteomes" id="UP000247555"/>
    </source>
</evidence>
<dbReference type="InterPro" id="IPR025857">
    <property type="entry name" value="MacB_PCD"/>
</dbReference>
<dbReference type="GO" id="GO:0005886">
    <property type="term" value="C:plasma membrane"/>
    <property type="evidence" value="ECO:0007669"/>
    <property type="project" value="UniProtKB-SubCell"/>
</dbReference>
<feature type="transmembrane region" description="Helical" evidence="7">
    <location>
        <begin position="24"/>
        <end position="46"/>
    </location>
</feature>
<feature type="transmembrane region" description="Helical" evidence="7">
    <location>
        <begin position="352"/>
        <end position="370"/>
    </location>
</feature>
<feature type="transmembrane region" description="Helical" evidence="7">
    <location>
        <begin position="260"/>
        <end position="283"/>
    </location>
</feature>
<reference evidence="10 11" key="1">
    <citation type="submission" date="2018-05" db="EMBL/GenBank/DDBJ databases">
        <title>Genomic Encyclopedia of Type Strains, Phase IV (KMG-IV): sequencing the most valuable type-strain genomes for metagenomic binning, comparative biology and taxonomic classification.</title>
        <authorList>
            <person name="Goeker M."/>
        </authorList>
    </citation>
    <scope>NUCLEOTIDE SEQUENCE [LARGE SCALE GENOMIC DNA]</scope>
    <source>
        <strain evidence="10 11">DSM 29661</strain>
    </source>
</reference>
<feature type="domain" description="MacB-like periplasmic core" evidence="9">
    <location>
        <begin position="25"/>
        <end position="231"/>
    </location>
</feature>
<dbReference type="Proteomes" id="UP000247555">
    <property type="component" value="Unassembled WGS sequence"/>
</dbReference>
<dbReference type="Pfam" id="PF12704">
    <property type="entry name" value="MacB_PCD"/>
    <property type="match status" value="1"/>
</dbReference>
<evidence type="ECO:0000256" key="4">
    <source>
        <dbReference type="ARBA" id="ARBA00022989"/>
    </source>
</evidence>
<protein>
    <submittedName>
        <fullName evidence="10">Putative ABC transport system permease protein</fullName>
    </submittedName>
</protein>
<dbReference type="PANTHER" id="PTHR30572:SF4">
    <property type="entry name" value="ABC TRANSPORTER PERMEASE YTRF"/>
    <property type="match status" value="1"/>
</dbReference>
<evidence type="ECO:0000256" key="6">
    <source>
        <dbReference type="ARBA" id="ARBA00038076"/>
    </source>
</evidence>
<proteinExistence type="inferred from homology"/>
<dbReference type="EMBL" id="QJKI01000031">
    <property type="protein sequence ID" value="PXX74530.1"/>
    <property type="molecule type" value="Genomic_DNA"/>
</dbReference>